<organism evidence="4 5">
    <name type="scientific">Desulforamulus ferrireducens</name>
    <dbReference type="NCBI Taxonomy" id="1833852"/>
    <lineage>
        <taxon>Bacteria</taxon>
        <taxon>Bacillati</taxon>
        <taxon>Bacillota</taxon>
        <taxon>Clostridia</taxon>
        <taxon>Eubacteriales</taxon>
        <taxon>Peptococcaceae</taxon>
        <taxon>Desulforamulus</taxon>
    </lineage>
</organism>
<dbReference type="STRING" id="1833852.B0537_04910"/>
<feature type="transmembrane region" description="Helical" evidence="3">
    <location>
        <begin position="23"/>
        <end position="45"/>
    </location>
</feature>
<evidence type="ECO:0000256" key="2">
    <source>
        <dbReference type="SAM" id="MobiDB-lite"/>
    </source>
</evidence>
<feature type="region of interest" description="Disordered" evidence="2">
    <location>
        <begin position="126"/>
        <end position="155"/>
    </location>
</feature>
<protein>
    <recommendedName>
        <fullName evidence="6">Fimbrial assembly protein</fullName>
    </recommendedName>
</protein>
<reference evidence="4 5" key="1">
    <citation type="journal article" date="2016" name="Int. J. Syst. Evol. Microbiol.">
        <title>Desulfotomaculum ferrireducens sp. nov., a moderately thermophilic sulfate-reducing and dissimilatory Fe(III)-reducing bacterium isolated from compost.</title>
        <authorList>
            <person name="Yang G."/>
            <person name="Guo J."/>
            <person name="Zhuang L."/>
            <person name="Yuan Y."/>
            <person name="Zhou S."/>
        </authorList>
    </citation>
    <scope>NUCLEOTIDE SEQUENCE [LARGE SCALE GENOMIC DNA]</scope>
    <source>
        <strain evidence="4 5">GSS09</strain>
    </source>
</reference>
<dbReference type="Proteomes" id="UP000189464">
    <property type="component" value="Chromosome"/>
</dbReference>
<dbReference type="KEGG" id="dfg:B0537_04910"/>
<evidence type="ECO:0000313" key="5">
    <source>
        <dbReference type="Proteomes" id="UP000189464"/>
    </source>
</evidence>
<keyword evidence="3" id="KW-0472">Membrane</keyword>
<evidence type="ECO:0000313" key="4">
    <source>
        <dbReference type="EMBL" id="AQS58482.1"/>
    </source>
</evidence>
<proteinExistence type="predicted"/>
<keyword evidence="1" id="KW-0175">Coiled coil</keyword>
<keyword evidence="3" id="KW-0812">Transmembrane</keyword>
<dbReference type="RefSeq" id="WP_077713437.1">
    <property type="nucleotide sequence ID" value="NZ_CP019698.1"/>
</dbReference>
<feature type="coiled-coil region" evidence="1">
    <location>
        <begin position="54"/>
        <end position="94"/>
    </location>
</feature>
<evidence type="ECO:0000256" key="3">
    <source>
        <dbReference type="SAM" id="Phobius"/>
    </source>
</evidence>
<keyword evidence="3" id="KW-1133">Transmembrane helix</keyword>
<accession>A0A1S6IUN8</accession>
<sequence length="225" mass="25357">MYKVNLLPPELMGWQKKVDKRQLIIITLGCLLSGLIILIYGKFLYDTYHLREQIQTMERELTQYQTEVANAKKLAAQRAEHEKAIEELQKIIKLKRVWGSTLDDINLNMPVDVWLTSLQIVHDKTKLPPNAETPQAATDEAGEDAPPVTESDEQTIIPNSPNVIIIEGKSGTTPSIGVFQKKLNELKYFSSVQLESMEVSNEDGTFKFIINAVLKESDTNAAESE</sequence>
<gene>
    <name evidence="4" type="ORF">B0537_04910</name>
</gene>
<dbReference type="InterPro" id="IPR052534">
    <property type="entry name" value="Extracell_DNA_Util/SecSys_Comp"/>
</dbReference>
<dbReference type="PANTHER" id="PTHR40278">
    <property type="entry name" value="DNA UTILIZATION PROTEIN HOFN"/>
    <property type="match status" value="1"/>
</dbReference>
<name>A0A1S6IUN8_9FIRM</name>
<dbReference type="AlphaFoldDB" id="A0A1S6IUN8"/>
<evidence type="ECO:0008006" key="6">
    <source>
        <dbReference type="Google" id="ProtNLM"/>
    </source>
</evidence>
<evidence type="ECO:0000256" key="1">
    <source>
        <dbReference type="SAM" id="Coils"/>
    </source>
</evidence>
<dbReference type="PANTHER" id="PTHR40278:SF1">
    <property type="entry name" value="DNA UTILIZATION PROTEIN HOFN"/>
    <property type="match status" value="1"/>
</dbReference>
<dbReference type="EMBL" id="CP019698">
    <property type="protein sequence ID" value="AQS58482.1"/>
    <property type="molecule type" value="Genomic_DNA"/>
</dbReference>
<dbReference type="OrthoDB" id="1786654at2"/>
<keyword evidence="5" id="KW-1185">Reference proteome</keyword>